<organism evidence="3 4">
    <name type="scientific">Dunaliella salina</name>
    <name type="common">Green alga</name>
    <name type="synonym">Protococcus salinus</name>
    <dbReference type="NCBI Taxonomy" id="3046"/>
    <lineage>
        <taxon>Eukaryota</taxon>
        <taxon>Viridiplantae</taxon>
        <taxon>Chlorophyta</taxon>
        <taxon>core chlorophytes</taxon>
        <taxon>Chlorophyceae</taxon>
        <taxon>CS clade</taxon>
        <taxon>Chlamydomonadales</taxon>
        <taxon>Dunaliellaceae</taxon>
        <taxon>Dunaliella</taxon>
    </lineage>
</organism>
<dbReference type="SMART" id="SM00443">
    <property type="entry name" value="G_patch"/>
    <property type="match status" value="1"/>
</dbReference>
<feature type="compositionally biased region" description="Low complexity" evidence="1">
    <location>
        <begin position="37"/>
        <end position="53"/>
    </location>
</feature>
<name>A0ABQ7G6V6_DUNSA</name>
<dbReference type="PROSITE" id="PS50174">
    <property type="entry name" value="G_PATCH"/>
    <property type="match status" value="1"/>
</dbReference>
<feature type="compositionally biased region" description="Basic and acidic residues" evidence="1">
    <location>
        <begin position="21"/>
        <end position="31"/>
    </location>
</feature>
<gene>
    <name evidence="3" type="ORF">DUNSADRAFT_14705</name>
</gene>
<comment type="caution">
    <text evidence="3">The sequence shown here is derived from an EMBL/GenBank/DDBJ whole genome shotgun (WGS) entry which is preliminary data.</text>
</comment>
<dbReference type="Proteomes" id="UP000815325">
    <property type="component" value="Unassembled WGS sequence"/>
</dbReference>
<dbReference type="Pfam" id="PF01585">
    <property type="entry name" value="G-patch"/>
    <property type="match status" value="1"/>
</dbReference>
<dbReference type="PANTHER" id="PTHR21032">
    <property type="entry name" value="G PATCH DOMAIN-CONTAINING PROTEIN 11"/>
    <property type="match status" value="1"/>
</dbReference>
<dbReference type="PANTHER" id="PTHR21032:SF0">
    <property type="entry name" value="G PATCH DOMAIN-CONTAINING PROTEIN 11"/>
    <property type="match status" value="1"/>
</dbReference>
<evidence type="ECO:0000313" key="4">
    <source>
        <dbReference type="Proteomes" id="UP000815325"/>
    </source>
</evidence>
<accession>A0ABQ7G6V6</accession>
<dbReference type="InterPro" id="IPR000467">
    <property type="entry name" value="G_patch_dom"/>
</dbReference>
<protein>
    <recommendedName>
        <fullName evidence="2">G-patch domain-containing protein</fullName>
    </recommendedName>
</protein>
<dbReference type="EMBL" id="MU070054">
    <property type="protein sequence ID" value="KAF5830341.1"/>
    <property type="molecule type" value="Genomic_DNA"/>
</dbReference>
<sequence length="301" mass="32850">MSEGDDDELEALLDQYAQQASREKEESESRQRKAAAKGRAPSAAARLASGLSKPLTQDNNNNKGLKMMQSMGYQVGKGLGAQGQGPTAPVAIDIRGKRTGLGVDEAKRARKAQQQQEAHERQVKRAKLEAASATAFQDATRTGFAARRMLEHLHGAMSSLEQLLESAQFQHQGEEHPKHEHRQVEIFPQLTALFPRLLTGGHIEERDIHQALAQVPKAEELFAKMQGSSKASEEPPQSEATLAAEAIAEAAKGDPSALASQLHALLHVLRTHFSYCFWCGARYDSVEQLLGSCPGECEDDH</sequence>
<evidence type="ECO:0000256" key="1">
    <source>
        <dbReference type="SAM" id="MobiDB-lite"/>
    </source>
</evidence>
<dbReference type="Pfam" id="PF13821">
    <property type="entry name" value="DUF4187"/>
    <property type="match status" value="1"/>
</dbReference>
<evidence type="ECO:0000259" key="2">
    <source>
        <dbReference type="PROSITE" id="PS50174"/>
    </source>
</evidence>
<feature type="domain" description="G-patch" evidence="2">
    <location>
        <begin position="60"/>
        <end position="106"/>
    </location>
</feature>
<reference evidence="3" key="2">
    <citation type="submission" date="2020-06" db="EMBL/GenBank/DDBJ databases">
        <authorList>
            <consortium name="DOE Joint Genome Institute"/>
            <person name="Calhoun S."/>
            <person name="Polle J.E."/>
            <person name="Mckie-Krisberg Z."/>
            <person name="Prochnik S."/>
            <person name="Neofotis P."/>
            <person name="Yim W.C."/>
            <person name="Hathwaik L.T."/>
            <person name="Jenkins J."/>
            <person name="Molina H."/>
            <person name="Bunkenborg J."/>
            <person name="Grigoriev I.V."/>
            <person name="Barry K."/>
            <person name="Schmutz J."/>
            <person name="Jin E."/>
            <person name="Cushman J.C."/>
            <person name="Magnuson J.K."/>
        </authorList>
    </citation>
    <scope>NUCLEOTIDE SEQUENCE</scope>
    <source>
        <strain evidence="3">CCAP 19/18</strain>
    </source>
</reference>
<dbReference type="InterPro" id="IPR039249">
    <property type="entry name" value="GPATCH11"/>
</dbReference>
<dbReference type="EMBL" id="MU070054">
    <property type="protein sequence ID" value="KAF5830343.1"/>
    <property type="molecule type" value="Genomic_DNA"/>
</dbReference>
<feature type="compositionally biased region" description="Polar residues" evidence="1">
    <location>
        <begin position="54"/>
        <end position="63"/>
    </location>
</feature>
<dbReference type="InterPro" id="IPR025239">
    <property type="entry name" value="DUF4187"/>
</dbReference>
<reference evidence="3" key="1">
    <citation type="submission" date="2017-08" db="EMBL/GenBank/DDBJ databases">
        <authorList>
            <person name="Polle J.E."/>
            <person name="Barry K."/>
            <person name="Cushman J."/>
            <person name="Schmutz J."/>
            <person name="Tran D."/>
            <person name="Hathwaick L.T."/>
            <person name="Yim W.C."/>
            <person name="Jenkins J."/>
            <person name="Mckie-Krisberg Z.M."/>
            <person name="Prochnik S."/>
            <person name="Lindquist E."/>
            <person name="Dockter R.B."/>
            <person name="Adam C."/>
            <person name="Molina H."/>
            <person name="Bunkerborg J."/>
            <person name="Jin E."/>
            <person name="Buchheim M."/>
            <person name="Magnuson J."/>
        </authorList>
    </citation>
    <scope>NUCLEOTIDE SEQUENCE</scope>
    <source>
        <strain evidence="3">CCAP 19/18</strain>
    </source>
</reference>
<keyword evidence="4" id="KW-1185">Reference proteome</keyword>
<feature type="region of interest" description="Disordered" evidence="1">
    <location>
        <begin position="1"/>
        <end position="68"/>
    </location>
</feature>
<evidence type="ECO:0000313" key="3">
    <source>
        <dbReference type="EMBL" id="KAF5830341.1"/>
    </source>
</evidence>
<feature type="compositionally biased region" description="Acidic residues" evidence="1">
    <location>
        <begin position="1"/>
        <end position="11"/>
    </location>
</feature>
<dbReference type="SMART" id="SM01173">
    <property type="entry name" value="DUF4187"/>
    <property type="match status" value="1"/>
</dbReference>
<proteinExistence type="predicted"/>